<evidence type="ECO:0000256" key="1">
    <source>
        <dbReference type="ARBA" id="ARBA00022801"/>
    </source>
</evidence>
<dbReference type="AlphaFoldDB" id="A0A1W7D4U9"/>
<dbReference type="PANTHER" id="PTHR43798">
    <property type="entry name" value="MONOACYLGLYCEROL LIPASE"/>
    <property type="match status" value="1"/>
</dbReference>
<dbReference type="InterPro" id="IPR050266">
    <property type="entry name" value="AB_hydrolase_sf"/>
</dbReference>
<dbReference type="KEGG" id="smao:CAG99_24635"/>
<dbReference type="GO" id="GO:0016020">
    <property type="term" value="C:membrane"/>
    <property type="evidence" value="ECO:0007669"/>
    <property type="project" value="TreeGrafter"/>
</dbReference>
<organism evidence="3 4">
    <name type="scientific">Streptomyces marincola</name>
    <dbReference type="NCBI Taxonomy" id="2878388"/>
    <lineage>
        <taxon>Bacteria</taxon>
        <taxon>Bacillati</taxon>
        <taxon>Actinomycetota</taxon>
        <taxon>Actinomycetes</taxon>
        <taxon>Kitasatosporales</taxon>
        <taxon>Streptomycetaceae</taxon>
        <taxon>Streptomyces</taxon>
    </lineage>
</organism>
<feature type="domain" description="AB hydrolase-1" evidence="2">
    <location>
        <begin position="33"/>
        <end position="265"/>
    </location>
</feature>
<dbReference type="PANTHER" id="PTHR43798:SF31">
    <property type="entry name" value="AB HYDROLASE SUPERFAMILY PROTEIN YCLE"/>
    <property type="match status" value="1"/>
</dbReference>
<dbReference type="Gene3D" id="3.40.50.1820">
    <property type="entry name" value="alpha/beta hydrolase"/>
    <property type="match status" value="1"/>
</dbReference>
<keyword evidence="4" id="KW-1185">Reference proteome</keyword>
<name>A0A1W7D4U9_9ACTN</name>
<proteinExistence type="predicted"/>
<evidence type="ECO:0000259" key="2">
    <source>
        <dbReference type="Pfam" id="PF00561"/>
    </source>
</evidence>
<keyword evidence="1" id="KW-0378">Hydrolase</keyword>
<sequence length="289" mass="31258">MRGADGAEVREFSYDGFRYGCRVVRARRPRLDPVLIVGGAFQDKDSWRQHQPHFDTVADLVTVDLPGWGAADGLPARYGYDFLAAALEHLLTGLGLARVNLVGTSYGSLVAYCLAQRCQGRVARMVLSGAFDGAPAHARATHQRTVELLAAGRTVEFTEVMVSLLAPRTRAGVADGRNDALTEMLRAQFGGLTAEAAARYAENSARVLAHPRLRSGGHHVPTLVLAGELDLCTPPEAGQRVADMLPDAVFMTVPDAGHLLWLERPLEFVRLLDDFFSGRPVGELACAAR</sequence>
<dbReference type="InterPro" id="IPR000639">
    <property type="entry name" value="Epox_hydrolase-like"/>
</dbReference>
<protein>
    <recommendedName>
        <fullName evidence="2">AB hydrolase-1 domain-containing protein</fullName>
    </recommendedName>
</protein>
<dbReference type="GO" id="GO:0016787">
    <property type="term" value="F:hydrolase activity"/>
    <property type="evidence" value="ECO:0007669"/>
    <property type="project" value="UniProtKB-KW"/>
</dbReference>
<dbReference type="RefSeq" id="WP_086161431.1">
    <property type="nucleotide sequence ID" value="NZ_CP021121.1"/>
</dbReference>
<evidence type="ECO:0000313" key="4">
    <source>
        <dbReference type="Proteomes" id="UP000194218"/>
    </source>
</evidence>
<dbReference type="InterPro" id="IPR000073">
    <property type="entry name" value="AB_hydrolase_1"/>
</dbReference>
<dbReference type="InterPro" id="IPR029058">
    <property type="entry name" value="AB_hydrolase_fold"/>
</dbReference>
<dbReference type="PRINTS" id="PR00111">
    <property type="entry name" value="ABHYDROLASE"/>
</dbReference>
<dbReference type="OrthoDB" id="3601922at2"/>
<dbReference type="Pfam" id="PF00561">
    <property type="entry name" value="Abhydrolase_1"/>
    <property type="match status" value="1"/>
</dbReference>
<accession>A0A1W7D4U9</accession>
<evidence type="ECO:0000313" key="3">
    <source>
        <dbReference type="EMBL" id="ARQ71590.1"/>
    </source>
</evidence>
<dbReference type="SUPFAM" id="SSF53474">
    <property type="entry name" value="alpha/beta-Hydrolases"/>
    <property type="match status" value="1"/>
</dbReference>
<gene>
    <name evidence="3" type="ORF">CAG99_24635</name>
</gene>
<dbReference type="EMBL" id="CP021121">
    <property type="protein sequence ID" value="ARQ71590.1"/>
    <property type="molecule type" value="Genomic_DNA"/>
</dbReference>
<dbReference type="Proteomes" id="UP000194218">
    <property type="component" value="Chromosome"/>
</dbReference>
<dbReference type="PRINTS" id="PR00412">
    <property type="entry name" value="EPOXHYDRLASE"/>
</dbReference>
<reference evidence="3 4" key="1">
    <citation type="submission" date="2017-05" db="EMBL/GenBank/DDBJ databases">
        <title>Complete genome sequence of Streptomyces sp. SCSIO 03032 revealed the diverse biosynthetic pathways for its bioactive secondary metabolites.</title>
        <authorList>
            <person name="Ma L."/>
            <person name="Zhu Y."/>
            <person name="Zhang W."/>
            <person name="Zhang G."/>
            <person name="Tian X."/>
            <person name="Zhang S."/>
            <person name="Zhang C."/>
        </authorList>
    </citation>
    <scope>NUCLEOTIDE SEQUENCE [LARGE SCALE GENOMIC DNA]</scope>
    <source>
        <strain evidence="3 4">SCSIO 03032</strain>
    </source>
</reference>